<keyword evidence="3" id="KW-0547">Nucleotide-binding</keyword>
<dbReference type="EMBL" id="JACHJS010000001">
    <property type="protein sequence ID" value="MBB4964160.1"/>
    <property type="molecule type" value="Genomic_DNA"/>
</dbReference>
<sequence>MVMTPVQLTDLIVAVAQEHVDPLTRLTSAVELSGQLDELGDHLIGHFVDEARRSGASWTDIGASIGVTKQAAQKRFVPRESVEPARTPRYTDRAHRVVVLARHHARFSERIGTGHVLLGLLDESGGQAAKTIAHLEASDGTTRMVVLAELRDTGPRPDPQPFSAHCTKALELGVRASLRLGQPFVGTEHLLLGLLAETEGTAAKALAATGVTLEDAESHIVAEFRRAISGVQPPAPRGA</sequence>
<dbReference type="Proteomes" id="UP000542674">
    <property type="component" value="Unassembled WGS sequence"/>
</dbReference>
<protein>
    <submittedName>
        <fullName evidence="3">ATP-dependent Clp protease ATP-binding subunit ClpA</fullName>
    </submittedName>
</protein>
<keyword evidence="1" id="KW-0677">Repeat</keyword>
<dbReference type="AlphaFoldDB" id="A0A7W7WUC6"/>
<dbReference type="Pfam" id="PF02861">
    <property type="entry name" value="Clp_N"/>
    <property type="match status" value="1"/>
</dbReference>
<proteinExistence type="predicted"/>
<dbReference type="Gene3D" id="1.10.1780.10">
    <property type="entry name" value="Clp, N-terminal domain"/>
    <property type="match status" value="2"/>
</dbReference>
<evidence type="ECO:0000259" key="2">
    <source>
        <dbReference type="PROSITE" id="PS51903"/>
    </source>
</evidence>
<keyword evidence="3" id="KW-0645">Protease</keyword>
<feature type="domain" description="Clp R" evidence="2">
    <location>
        <begin position="159"/>
        <end position="239"/>
    </location>
</feature>
<reference evidence="3 4" key="1">
    <citation type="submission" date="2020-08" db="EMBL/GenBank/DDBJ databases">
        <title>Sequencing the genomes of 1000 actinobacteria strains.</title>
        <authorList>
            <person name="Klenk H.-P."/>
        </authorList>
    </citation>
    <scope>NUCLEOTIDE SEQUENCE [LARGE SCALE GENOMIC DNA]</scope>
    <source>
        <strain evidence="3 4">DSM 45084</strain>
    </source>
</reference>
<dbReference type="SUPFAM" id="SSF81923">
    <property type="entry name" value="Double Clp-N motif"/>
    <property type="match status" value="1"/>
</dbReference>
<keyword evidence="3" id="KW-0067">ATP-binding</keyword>
<name>A0A7W7WUC6_9PSEU</name>
<dbReference type="PANTHER" id="PTHR47016">
    <property type="entry name" value="ATP-DEPENDENT CLP PROTEASE ATP-BINDING SUBUNIT CLPT1, CHLOROPLASTIC"/>
    <property type="match status" value="1"/>
</dbReference>
<dbReference type="GO" id="GO:0005524">
    <property type="term" value="F:ATP binding"/>
    <property type="evidence" value="ECO:0007669"/>
    <property type="project" value="UniProtKB-KW"/>
</dbReference>
<keyword evidence="3" id="KW-0378">Hydrolase</keyword>
<dbReference type="InterPro" id="IPR004176">
    <property type="entry name" value="Clp_R_N"/>
</dbReference>
<dbReference type="PANTHER" id="PTHR47016:SF5">
    <property type="entry name" value="CLP DOMAIN SUPERFAMILY PROTEIN"/>
    <property type="match status" value="1"/>
</dbReference>
<evidence type="ECO:0000313" key="3">
    <source>
        <dbReference type="EMBL" id="MBB4964160.1"/>
    </source>
</evidence>
<keyword evidence="4" id="KW-1185">Reference proteome</keyword>
<comment type="caution">
    <text evidence="3">The sequence shown here is derived from an EMBL/GenBank/DDBJ whole genome shotgun (WGS) entry which is preliminary data.</text>
</comment>
<evidence type="ECO:0000313" key="4">
    <source>
        <dbReference type="Proteomes" id="UP000542674"/>
    </source>
</evidence>
<dbReference type="GO" id="GO:0008233">
    <property type="term" value="F:peptidase activity"/>
    <property type="evidence" value="ECO:0007669"/>
    <property type="project" value="UniProtKB-KW"/>
</dbReference>
<dbReference type="PROSITE" id="PS51903">
    <property type="entry name" value="CLP_R"/>
    <property type="match status" value="1"/>
</dbReference>
<organism evidence="3 4">
    <name type="scientific">Saccharothrix violaceirubra</name>
    <dbReference type="NCBI Taxonomy" id="413306"/>
    <lineage>
        <taxon>Bacteria</taxon>
        <taxon>Bacillati</taxon>
        <taxon>Actinomycetota</taxon>
        <taxon>Actinomycetes</taxon>
        <taxon>Pseudonocardiales</taxon>
        <taxon>Pseudonocardiaceae</taxon>
        <taxon>Saccharothrix</taxon>
    </lineage>
</organism>
<dbReference type="InterPro" id="IPR044217">
    <property type="entry name" value="CLPT1/2"/>
</dbReference>
<dbReference type="GO" id="GO:0006508">
    <property type="term" value="P:proteolysis"/>
    <property type="evidence" value="ECO:0007669"/>
    <property type="project" value="UniProtKB-KW"/>
</dbReference>
<gene>
    <name evidence="3" type="ORF">F4559_001519</name>
</gene>
<dbReference type="InterPro" id="IPR036628">
    <property type="entry name" value="Clp_N_dom_sf"/>
</dbReference>
<evidence type="ECO:0000256" key="1">
    <source>
        <dbReference type="PROSITE-ProRule" id="PRU01251"/>
    </source>
</evidence>
<accession>A0A7W7WUC6</accession>